<evidence type="ECO:0000256" key="1">
    <source>
        <dbReference type="ARBA" id="ARBA00004123"/>
    </source>
</evidence>
<evidence type="ECO:0000256" key="8">
    <source>
        <dbReference type="ARBA" id="ARBA00023306"/>
    </source>
</evidence>
<dbReference type="GO" id="GO:0005634">
    <property type="term" value="C:nucleus"/>
    <property type="evidence" value="ECO:0007669"/>
    <property type="project" value="UniProtKB-SubCell"/>
</dbReference>
<feature type="region of interest" description="Disordered" evidence="9">
    <location>
        <begin position="163"/>
        <end position="183"/>
    </location>
</feature>
<proteinExistence type="inferred from homology"/>
<evidence type="ECO:0000259" key="11">
    <source>
        <dbReference type="Pfam" id="PF22782"/>
    </source>
</evidence>
<dbReference type="InterPro" id="IPR025086">
    <property type="entry name" value="SDE2/SF3A3_SAP"/>
</dbReference>
<dbReference type="Pfam" id="PF13297">
    <property type="entry name" value="SDE2_2C"/>
    <property type="match status" value="1"/>
</dbReference>
<dbReference type="InterPro" id="IPR053822">
    <property type="entry name" value="SDE2-like_dom"/>
</dbReference>
<dbReference type="RefSeq" id="XP_022660219.1">
    <property type="nucleotide sequence ID" value="XM_022804484.1"/>
</dbReference>
<dbReference type="EnsemblMetazoa" id="XM_022804484">
    <property type="protein sequence ID" value="XP_022660219"/>
    <property type="gene ID" value="LOC111249972"/>
</dbReference>
<comment type="subcellular location">
    <subcellularLocation>
        <location evidence="2">Cytoplasm</location>
    </subcellularLocation>
    <subcellularLocation>
        <location evidence="1">Nucleus</location>
    </subcellularLocation>
</comment>
<sequence length="374" mass="42649">MDVYIRLPNSKELITICLPTDSRCNAIFRSFKGDFYLHKNGYHLFPHDELRPEDTIDIVYRLRGGKGGFGSMLRAIGAQIEKTTNREACRDLTGRRLRAINDERRGRHYARLKAQREQEREERRRKKLETLATSVPRHEFDDQEYINERSQIPDRVEKALEDALYQEPGPSRKKPRYVPPKNMKGTWLDELEFEMQMTENASDRSASDEEITDKGKASSKRKSKKYDPYSTQIPIDDSERPSSPNLECDESVEEVLIENIAVANEGQVVNIGSSADSAGMTSCTDEQATEPPKRPHSTTEEKTEVPSADRCPLNLSGVSSIDELTEKFSADELKTELSRRGVKCGGTPKERAERLWTVKDLGIEDIPKKLRAKK</sequence>
<accession>A0A7M7K4E3</accession>
<dbReference type="InParanoid" id="A0A7M7K4E3"/>
<evidence type="ECO:0000313" key="12">
    <source>
        <dbReference type="EnsemblMetazoa" id="XP_022660219"/>
    </source>
</evidence>
<evidence type="ECO:0008006" key="14">
    <source>
        <dbReference type="Google" id="ProtNLM"/>
    </source>
</evidence>
<feature type="compositionally biased region" description="Polar residues" evidence="9">
    <location>
        <begin position="273"/>
        <end position="286"/>
    </location>
</feature>
<dbReference type="Proteomes" id="UP000594260">
    <property type="component" value="Unplaced"/>
</dbReference>
<evidence type="ECO:0000256" key="3">
    <source>
        <dbReference type="ARBA" id="ARBA00008726"/>
    </source>
</evidence>
<dbReference type="GeneID" id="111249972"/>
<feature type="region of interest" description="Disordered" evidence="9">
    <location>
        <begin position="199"/>
        <end position="247"/>
    </location>
</feature>
<keyword evidence="13" id="KW-1185">Reference proteome</keyword>
<evidence type="ECO:0000259" key="10">
    <source>
        <dbReference type="Pfam" id="PF13297"/>
    </source>
</evidence>
<evidence type="ECO:0000256" key="2">
    <source>
        <dbReference type="ARBA" id="ARBA00004496"/>
    </source>
</evidence>
<dbReference type="GO" id="GO:0005737">
    <property type="term" value="C:cytoplasm"/>
    <property type="evidence" value="ECO:0007669"/>
    <property type="project" value="UniProtKB-SubCell"/>
</dbReference>
<dbReference type="PANTHER" id="PTHR12786:SF1">
    <property type="entry name" value="SPLICING REGULATOR SDE2"/>
    <property type="match status" value="1"/>
</dbReference>
<keyword evidence="8" id="KW-0131">Cell cycle</keyword>
<dbReference type="AlphaFoldDB" id="A0A7M7K4E3"/>
<protein>
    <recommendedName>
        <fullName evidence="14">Replication stress response regulator SDE2</fullName>
    </recommendedName>
</protein>
<keyword evidence="5" id="KW-0507">mRNA processing</keyword>
<organism evidence="12 13">
    <name type="scientific">Varroa destructor</name>
    <name type="common">Honeybee mite</name>
    <dbReference type="NCBI Taxonomy" id="109461"/>
    <lineage>
        <taxon>Eukaryota</taxon>
        <taxon>Metazoa</taxon>
        <taxon>Ecdysozoa</taxon>
        <taxon>Arthropoda</taxon>
        <taxon>Chelicerata</taxon>
        <taxon>Arachnida</taxon>
        <taxon>Acari</taxon>
        <taxon>Parasitiformes</taxon>
        <taxon>Mesostigmata</taxon>
        <taxon>Gamasina</taxon>
        <taxon>Dermanyssoidea</taxon>
        <taxon>Varroidae</taxon>
        <taxon>Varroa</taxon>
    </lineage>
</organism>
<keyword evidence="4" id="KW-0963">Cytoplasm</keyword>
<evidence type="ECO:0000313" key="13">
    <source>
        <dbReference type="Proteomes" id="UP000594260"/>
    </source>
</evidence>
<evidence type="ECO:0000256" key="4">
    <source>
        <dbReference type="ARBA" id="ARBA00022490"/>
    </source>
</evidence>
<dbReference type="OMA" id="CFWTGLE"/>
<dbReference type="Pfam" id="PF22782">
    <property type="entry name" value="SDE2"/>
    <property type="match status" value="1"/>
</dbReference>
<feature type="compositionally biased region" description="Basic and acidic residues" evidence="9">
    <location>
        <begin position="291"/>
        <end position="304"/>
    </location>
</feature>
<keyword evidence="7" id="KW-0539">Nucleus</keyword>
<dbReference type="OrthoDB" id="547031at2759"/>
<feature type="domain" description="SDE2-like" evidence="11">
    <location>
        <begin position="64"/>
        <end position="161"/>
    </location>
</feature>
<dbReference type="KEGG" id="vde:111249972"/>
<name>A0A7M7K4E3_VARDE</name>
<feature type="region of interest" description="Disordered" evidence="9">
    <location>
        <begin position="273"/>
        <end position="314"/>
    </location>
</feature>
<comment type="similarity">
    <text evidence="3">Belongs to the SDE2 family.</text>
</comment>
<evidence type="ECO:0000256" key="6">
    <source>
        <dbReference type="ARBA" id="ARBA00023187"/>
    </source>
</evidence>
<keyword evidence="6" id="KW-0508">mRNA splicing</keyword>
<dbReference type="GO" id="GO:0006397">
    <property type="term" value="P:mRNA processing"/>
    <property type="evidence" value="ECO:0007669"/>
    <property type="project" value="UniProtKB-KW"/>
</dbReference>
<dbReference type="InterPro" id="IPR051421">
    <property type="entry name" value="RNA_Proc_DNA_Dmg_Regulator"/>
</dbReference>
<evidence type="ECO:0000256" key="9">
    <source>
        <dbReference type="SAM" id="MobiDB-lite"/>
    </source>
</evidence>
<reference evidence="12" key="1">
    <citation type="submission" date="2021-01" db="UniProtKB">
        <authorList>
            <consortium name="EnsemblMetazoa"/>
        </authorList>
    </citation>
    <scope>IDENTIFICATION</scope>
</reference>
<dbReference type="PANTHER" id="PTHR12786">
    <property type="entry name" value="SPLICING FACTOR SF3A-RELATED"/>
    <property type="match status" value="1"/>
</dbReference>
<evidence type="ECO:0000256" key="7">
    <source>
        <dbReference type="ARBA" id="ARBA00023242"/>
    </source>
</evidence>
<dbReference type="GO" id="GO:0008380">
    <property type="term" value="P:RNA splicing"/>
    <property type="evidence" value="ECO:0007669"/>
    <property type="project" value="UniProtKB-KW"/>
</dbReference>
<feature type="compositionally biased region" description="Basic and acidic residues" evidence="9">
    <location>
        <begin position="201"/>
        <end position="216"/>
    </location>
</feature>
<evidence type="ECO:0000256" key="5">
    <source>
        <dbReference type="ARBA" id="ARBA00022664"/>
    </source>
</evidence>
<feature type="domain" description="SDE2/SF3A3 SAP" evidence="10">
    <location>
        <begin position="298"/>
        <end position="373"/>
    </location>
</feature>